<dbReference type="Proteomes" id="UP000008311">
    <property type="component" value="Unassembled WGS sequence"/>
</dbReference>
<dbReference type="InParanoid" id="B9SF43"/>
<keyword evidence="2" id="KW-1185">Reference proteome</keyword>
<dbReference type="OrthoDB" id="1536762at2759"/>
<evidence type="ECO:0000313" key="1">
    <source>
        <dbReference type="EMBL" id="EEF37820.1"/>
    </source>
</evidence>
<organism evidence="1 2">
    <name type="scientific">Ricinus communis</name>
    <name type="common">Castor bean</name>
    <dbReference type="NCBI Taxonomy" id="3988"/>
    <lineage>
        <taxon>Eukaryota</taxon>
        <taxon>Viridiplantae</taxon>
        <taxon>Streptophyta</taxon>
        <taxon>Embryophyta</taxon>
        <taxon>Tracheophyta</taxon>
        <taxon>Spermatophyta</taxon>
        <taxon>Magnoliopsida</taxon>
        <taxon>eudicotyledons</taxon>
        <taxon>Gunneridae</taxon>
        <taxon>Pentapetalae</taxon>
        <taxon>rosids</taxon>
        <taxon>fabids</taxon>
        <taxon>Malpighiales</taxon>
        <taxon>Euphorbiaceae</taxon>
        <taxon>Acalyphoideae</taxon>
        <taxon>Acalypheae</taxon>
        <taxon>Ricinus</taxon>
    </lineage>
</organism>
<dbReference type="KEGG" id="rcu:8289763"/>
<accession>B9SF43</accession>
<dbReference type="AlphaFoldDB" id="B9SF43"/>
<dbReference type="eggNOG" id="ENOG502S8K2">
    <property type="taxonomic scope" value="Eukaryota"/>
</dbReference>
<reference evidence="2" key="1">
    <citation type="journal article" date="2010" name="Nat. Biotechnol.">
        <title>Draft genome sequence of the oilseed species Ricinus communis.</title>
        <authorList>
            <person name="Chan A.P."/>
            <person name="Crabtree J."/>
            <person name="Zhao Q."/>
            <person name="Lorenzi H."/>
            <person name="Orvis J."/>
            <person name="Puiu D."/>
            <person name="Melake-Berhan A."/>
            <person name="Jones K.M."/>
            <person name="Redman J."/>
            <person name="Chen G."/>
            <person name="Cahoon E.B."/>
            <person name="Gedil M."/>
            <person name="Stanke M."/>
            <person name="Haas B.J."/>
            <person name="Wortman J.R."/>
            <person name="Fraser-Liggett C.M."/>
            <person name="Ravel J."/>
            <person name="Rabinowicz P.D."/>
        </authorList>
    </citation>
    <scope>NUCLEOTIDE SEQUENCE [LARGE SCALE GENOMIC DNA]</scope>
    <source>
        <strain evidence="2">cv. Hale</strain>
    </source>
</reference>
<gene>
    <name evidence="1" type="ORF">RCOM_1213740</name>
</gene>
<evidence type="ECO:0000313" key="2">
    <source>
        <dbReference type="Proteomes" id="UP000008311"/>
    </source>
</evidence>
<protein>
    <submittedName>
        <fullName evidence="1">Uncharacterized protein</fullName>
    </submittedName>
</protein>
<proteinExistence type="predicted"/>
<dbReference type="EMBL" id="EQ973941">
    <property type="protein sequence ID" value="EEF37820.1"/>
    <property type="molecule type" value="Genomic_DNA"/>
</dbReference>
<sequence>MSCLNLRIPPARKAWKSFTSKLQNKLHKLNKSKAIKKPKNRFNPPPTKAIVRDHNRKNLLRSSSSAFPFKRRRNHLFLQKKSAPVYVDKLFRDPVADVLAVDFPPTAKVMKIVDKQVFTVAESAASKEERKGDEGAPVPAAADDMWESLGFASPLMRGIDERAEQFIASFRAEMEVQEIMASDLYVENASL</sequence>
<name>B9SF43_RICCO</name>